<proteinExistence type="predicted"/>
<accession>A0AAD7Q0S2</accession>
<protein>
    <submittedName>
        <fullName evidence="1">Bifunctional lysine-specific demethylase and histidyl-hydroxylase</fullName>
    </submittedName>
</protein>
<sequence length="218" mass="24189">MDAAVPDDLDDYSPSSTITNFDRPIQLLRGPILAGSSEDPSACPYVLAFRDAQAWASAYRACESKITAQCEDGARIGCAINATVKCKPPWWQAMMGGKVLDLKERETCEERETTNCFGVAKEKCNGFAKDKCLRSFRDARIAMNGIRLNSKEATKLICWASTPQRNLWVNLIGLKQIARKVRTLGMTNYRATELLCYDDFVECILGEGGSKELSVLNK</sequence>
<dbReference type="KEGG" id="qsa:O6P43_010581"/>
<dbReference type="EMBL" id="JARAOO010000004">
    <property type="protein sequence ID" value="KAJ7972735.1"/>
    <property type="molecule type" value="Genomic_DNA"/>
</dbReference>
<evidence type="ECO:0000313" key="1">
    <source>
        <dbReference type="EMBL" id="KAJ7972735.1"/>
    </source>
</evidence>
<dbReference type="PANTHER" id="PTHR36773:SF1">
    <property type="entry name" value="EXPRESSED PROTEIN"/>
    <property type="match status" value="1"/>
</dbReference>
<dbReference type="GO" id="GO:0009536">
    <property type="term" value="C:plastid"/>
    <property type="evidence" value="ECO:0007669"/>
    <property type="project" value="TreeGrafter"/>
</dbReference>
<name>A0AAD7Q0S2_QUISA</name>
<organism evidence="1 2">
    <name type="scientific">Quillaja saponaria</name>
    <name type="common">Soap bark tree</name>
    <dbReference type="NCBI Taxonomy" id="32244"/>
    <lineage>
        <taxon>Eukaryota</taxon>
        <taxon>Viridiplantae</taxon>
        <taxon>Streptophyta</taxon>
        <taxon>Embryophyta</taxon>
        <taxon>Tracheophyta</taxon>
        <taxon>Spermatophyta</taxon>
        <taxon>Magnoliopsida</taxon>
        <taxon>eudicotyledons</taxon>
        <taxon>Gunneridae</taxon>
        <taxon>Pentapetalae</taxon>
        <taxon>rosids</taxon>
        <taxon>fabids</taxon>
        <taxon>Fabales</taxon>
        <taxon>Quillajaceae</taxon>
        <taxon>Quillaja</taxon>
    </lineage>
</organism>
<dbReference type="Proteomes" id="UP001163823">
    <property type="component" value="Chromosome 4"/>
</dbReference>
<dbReference type="AlphaFoldDB" id="A0AAD7Q0S2"/>
<dbReference type="PANTHER" id="PTHR36773">
    <property type="entry name" value="EXPRESSED PROTEIN"/>
    <property type="match status" value="1"/>
</dbReference>
<evidence type="ECO:0000313" key="2">
    <source>
        <dbReference type="Proteomes" id="UP001163823"/>
    </source>
</evidence>
<comment type="caution">
    <text evidence="1">The sequence shown here is derived from an EMBL/GenBank/DDBJ whole genome shotgun (WGS) entry which is preliminary data.</text>
</comment>
<reference evidence="1" key="1">
    <citation type="journal article" date="2023" name="Science">
        <title>Elucidation of the pathway for biosynthesis of saponin adjuvants from the soapbark tree.</title>
        <authorList>
            <person name="Reed J."/>
            <person name="Orme A."/>
            <person name="El-Demerdash A."/>
            <person name="Owen C."/>
            <person name="Martin L.B.B."/>
            <person name="Misra R.C."/>
            <person name="Kikuchi S."/>
            <person name="Rejzek M."/>
            <person name="Martin A.C."/>
            <person name="Harkess A."/>
            <person name="Leebens-Mack J."/>
            <person name="Louveau T."/>
            <person name="Stephenson M.J."/>
            <person name="Osbourn A."/>
        </authorList>
    </citation>
    <scope>NUCLEOTIDE SEQUENCE</scope>
    <source>
        <strain evidence="1">S10</strain>
    </source>
</reference>
<keyword evidence="2" id="KW-1185">Reference proteome</keyword>
<gene>
    <name evidence="1" type="ORF">O6P43_010581</name>
</gene>